<dbReference type="Ensembl" id="ENSSPAT00000010022.1">
    <property type="protein sequence ID" value="ENSSPAP00000009846.1"/>
    <property type="gene ID" value="ENSSPAG00000007491.1"/>
</dbReference>
<reference evidence="2" key="1">
    <citation type="submission" date="2023-09" db="UniProtKB">
        <authorList>
            <consortium name="Ensembl"/>
        </authorList>
    </citation>
    <scope>IDENTIFICATION</scope>
</reference>
<dbReference type="Gene3D" id="2.40.10.10">
    <property type="entry name" value="Trypsin-like serine proteases"/>
    <property type="match status" value="1"/>
</dbReference>
<dbReference type="GO" id="GO:0004252">
    <property type="term" value="F:serine-type endopeptidase activity"/>
    <property type="evidence" value="ECO:0007669"/>
    <property type="project" value="InterPro"/>
</dbReference>
<dbReference type="InterPro" id="IPR009003">
    <property type="entry name" value="Peptidase_S1_PA"/>
</dbReference>
<dbReference type="InterPro" id="IPR001254">
    <property type="entry name" value="Trypsin_dom"/>
</dbReference>
<dbReference type="Pfam" id="PF00089">
    <property type="entry name" value="Trypsin"/>
    <property type="match status" value="1"/>
</dbReference>
<dbReference type="InterPro" id="IPR043504">
    <property type="entry name" value="Peptidase_S1_PA_chymotrypsin"/>
</dbReference>
<accession>A0A3B4ZQ31</accession>
<name>A0A3B4ZQ31_9TELE</name>
<feature type="domain" description="Peptidase S1" evidence="1">
    <location>
        <begin position="93"/>
        <end position="146"/>
    </location>
</feature>
<dbReference type="SUPFAM" id="SSF50494">
    <property type="entry name" value="Trypsin-like serine proteases"/>
    <property type="match status" value="1"/>
</dbReference>
<proteinExistence type="predicted"/>
<organism evidence="2">
    <name type="scientific">Stegastes partitus</name>
    <name type="common">bicolor damselfish</name>
    <dbReference type="NCBI Taxonomy" id="144197"/>
    <lineage>
        <taxon>Eukaryota</taxon>
        <taxon>Metazoa</taxon>
        <taxon>Chordata</taxon>
        <taxon>Craniata</taxon>
        <taxon>Vertebrata</taxon>
        <taxon>Euteleostomi</taxon>
        <taxon>Actinopterygii</taxon>
        <taxon>Neopterygii</taxon>
        <taxon>Teleostei</taxon>
        <taxon>Neoteleostei</taxon>
        <taxon>Acanthomorphata</taxon>
        <taxon>Ovalentaria</taxon>
        <taxon>Pomacentridae</taxon>
        <taxon>Stegastes</taxon>
    </lineage>
</organism>
<sequence>GLCFAKCIHVLLRVNQHVFIYFPALRLASLGSRRMPGQAMVYLGEAVVDGAYAGGAPISDAWKKPFVSKSQQDIERKLPVLPKVRSCRYQNCRIHLLQVVLHPQFQNRSDWDDDVALLQLKASVVMSDKITPIPLPERGHDLTNPGYGVYMKISSYVPWIHSVVRGGRGSHVHDVLMAAAWERKPVNRSKRSTINAAMMITA</sequence>
<dbReference type="GO" id="GO:0006508">
    <property type="term" value="P:proteolysis"/>
    <property type="evidence" value="ECO:0007669"/>
    <property type="project" value="InterPro"/>
</dbReference>
<dbReference type="STRING" id="144197.ENSSPAP00000009846"/>
<evidence type="ECO:0000313" key="2">
    <source>
        <dbReference type="Ensembl" id="ENSSPAP00000009846.1"/>
    </source>
</evidence>
<dbReference type="AlphaFoldDB" id="A0A3B4ZQ31"/>
<evidence type="ECO:0000259" key="1">
    <source>
        <dbReference type="Pfam" id="PF00089"/>
    </source>
</evidence>
<protein>
    <recommendedName>
        <fullName evidence="1">Peptidase S1 domain-containing protein</fullName>
    </recommendedName>
</protein>